<sequence>MTGRPGLCKGKDSGLSDPAAARPFRFPAAETDGLCFDEPAAENRHPPGKGAGTRGQKEGKFLAG</sequence>
<evidence type="ECO:0000313" key="2">
    <source>
        <dbReference type="EMBL" id="REJ28547.1"/>
    </source>
</evidence>
<evidence type="ECO:0000256" key="1">
    <source>
        <dbReference type="SAM" id="MobiDB-lite"/>
    </source>
</evidence>
<proteinExistence type="predicted"/>
<dbReference type="EMBL" id="QEWE01000016">
    <property type="protein sequence ID" value="REJ28547.1"/>
    <property type="molecule type" value="Genomic_DNA"/>
</dbReference>
<comment type="caution">
    <text evidence="2">The sequence shown here is derived from an EMBL/GenBank/DDBJ whole genome shotgun (WGS) entry which is preliminary data.</text>
</comment>
<organism evidence="2 3">
    <name type="scientific">Caldibacillus debilis</name>
    <dbReference type="NCBI Taxonomy" id="301148"/>
    <lineage>
        <taxon>Bacteria</taxon>
        <taxon>Bacillati</taxon>
        <taxon>Bacillota</taxon>
        <taxon>Bacilli</taxon>
        <taxon>Bacillales</taxon>
        <taxon>Bacillaceae</taxon>
        <taxon>Caldibacillus</taxon>
    </lineage>
</organism>
<name>A0A3E0K4B0_9BACI</name>
<evidence type="ECO:0000313" key="3">
    <source>
        <dbReference type="Proteomes" id="UP000257014"/>
    </source>
</evidence>
<dbReference type="AlphaFoldDB" id="A0A3E0K4B0"/>
<accession>A0A3E0K4B0</accession>
<feature type="compositionally biased region" description="Low complexity" evidence="1">
    <location>
        <begin position="18"/>
        <end position="29"/>
    </location>
</feature>
<feature type="compositionally biased region" description="Basic and acidic residues" evidence="1">
    <location>
        <begin position="55"/>
        <end position="64"/>
    </location>
</feature>
<gene>
    <name evidence="2" type="ORF">C6P37_07835</name>
</gene>
<feature type="region of interest" description="Disordered" evidence="1">
    <location>
        <begin position="1"/>
        <end position="64"/>
    </location>
</feature>
<dbReference type="Proteomes" id="UP000257014">
    <property type="component" value="Unassembled WGS sequence"/>
</dbReference>
<protein>
    <submittedName>
        <fullName evidence="2">Uncharacterized protein</fullName>
    </submittedName>
</protein>
<reference evidence="2 3" key="1">
    <citation type="submission" date="2018-03" db="EMBL/GenBank/DDBJ databases">
        <authorList>
            <person name="Keele B.F."/>
        </authorList>
    </citation>
    <scope>NUCLEOTIDE SEQUENCE [LARGE SCALE GENOMIC DNA]</scope>
    <source>
        <strain evidence="2">ZCTH4_d</strain>
    </source>
</reference>